<accession>A0A2A3ENI1</accession>
<evidence type="ECO:0000313" key="3">
    <source>
        <dbReference type="Proteomes" id="UP000242457"/>
    </source>
</evidence>
<evidence type="ECO:0000313" key="2">
    <source>
        <dbReference type="EMBL" id="PBC32756.1"/>
    </source>
</evidence>
<organism evidence="2 3">
    <name type="scientific">Apis cerana cerana</name>
    <name type="common">Oriental honeybee</name>
    <dbReference type="NCBI Taxonomy" id="94128"/>
    <lineage>
        <taxon>Eukaryota</taxon>
        <taxon>Metazoa</taxon>
        <taxon>Ecdysozoa</taxon>
        <taxon>Arthropoda</taxon>
        <taxon>Hexapoda</taxon>
        <taxon>Insecta</taxon>
        <taxon>Pterygota</taxon>
        <taxon>Neoptera</taxon>
        <taxon>Endopterygota</taxon>
        <taxon>Hymenoptera</taxon>
        <taxon>Apocrita</taxon>
        <taxon>Aculeata</taxon>
        <taxon>Apoidea</taxon>
        <taxon>Anthophila</taxon>
        <taxon>Apidae</taxon>
        <taxon>Apis</taxon>
    </lineage>
</organism>
<proteinExistence type="inferred from homology"/>
<dbReference type="OrthoDB" id="10260024at2759"/>
<evidence type="ECO:0000256" key="1">
    <source>
        <dbReference type="ARBA" id="ARBA00006322"/>
    </source>
</evidence>
<dbReference type="PANTHER" id="PTHR31449:SF3">
    <property type="entry name" value="UPF0598 PROTEIN C8ORF82"/>
    <property type="match status" value="1"/>
</dbReference>
<dbReference type="STRING" id="94128.A0A2A3ENI1"/>
<keyword evidence="3" id="KW-1185">Reference proteome</keyword>
<dbReference type="EMBL" id="KZ288215">
    <property type="protein sequence ID" value="PBC32756.1"/>
    <property type="molecule type" value="Genomic_DNA"/>
</dbReference>
<name>A0A2A3ENI1_APICC</name>
<gene>
    <name evidence="2" type="ORF">APICC_01936</name>
</gene>
<protein>
    <submittedName>
        <fullName evidence="2">Uncharacterized protein</fullName>
    </submittedName>
</protein>
<reference evidence="2 3" key="1">
    <citation type="submission" date="2014-07" db="EMBL/GenBank/DDBJ databases">
        <title>Genomic and transcriptomic analysis on Apis cerana provide comprehensive insights into honey bee biology.</title>
        <authorList>
            <person name="Diao Q."/>
            <person name="Sun L."/>
            <person name="Zheng H."/>
            <person name="Zheng H."/>
            <person name="Xu S."/>
            <person name="Wang S."/>
            <person name="Zeng Z."/>
            <person name="Hu F."/>
            <person name="Su S."/>
            <person name="Wu J."/>
        </authorList>
    </citation>
    <scope>NUCLEOTIDE SEQUENCE [LARGE SCALE GENOMIC DNA]</scope>
    <source>
        <tissue evidence="2">Pupae without intestine</tissue>
    </source>
</reference>
<dbReference type="Proteomes" id="UP000242457">
    <property type="component" value="Unassembled WGS sequence"/>
</dbReference>
<dbReference type="InterPro" id="IPR028108">
    <property type="entry name" value="DUF4505"/>
</dbReference>
<sequence>MFAFNRLCVFAIRNKKSFSSQIFKKYCVKYVQGQSPEPRVREYFYYIDHQGMLFLDDSRMKNFTSCFKDKKFLAFFFKHLKQNDTGRYMEDFPYISLCGPERNFVRCDDLPIVFTKILQKENNETGKNEDWFGYAHAEELLMVPFQPKKLYMNESGRIYHPAPKRAGGIGLVRSKIAIELSSSFNFEEGEEKSPTHFSWKDKMYTLDCNWFKDKMLLAIR</sequence>
<comment type="similarity">
    <text evidence="1">Belongs to the UPF0598 family.</text>
</comment>
<dbReference type="PANTHER" id="PTHR31449">
    <property type="entry name" value="UPF0598 PROTEIN C8ORF82"/>
    <property type="match status" value="1"/>
</dbReference>
<dbReference type="Pfam" id="PF14956">
    <property type="entry name" value="DUF4505"/>
    <property type="match status" value="1"/>
</dbReference>
<dbReference type="AlphaFoldDB" id="A0A2A3ENI1"/>